<dbReference type="AlphaFoldDB" id="A0ABD1Z6T4"/>
<feature type="compositionally biased region" description="Low complexity" evidence="1">
    <location>
        <begin position="45"/>
        <end position="66"/>
    </location>
</feature>
<accession>A0ABD1Z6T4</accession>
<comment type="caution">
    <text evidence="3">The sequence shown here is derived from an EMBL/GenBank/DDBJ whole genome shotgun (WGS) entry which is preliminary data.</text>
</comment>
<feature type="region of interest" description="Disordered" evidence="1">
    <location>
        <begin position="537"/>
        <end position="566"/>
    </location>
</feature>
<evidence type="ECO:0000259" key="2">
    <source>
        <dbReference type="PROSITE" id="PS51293"/>
    </source>
</evidence>
<dbReference type="InterPro" id="IPR001005">
    <property type="entry name" value="SANT/Myb"/>
</dbReference>
<dbReference type="Pfam" id="PF15963">
    <property type="entry name" value="Myb_DNA-bind_7"/>
    <property type="match status" value="1"/>
</dbReference>
<feature type="region of interest" description="Disordered" evidence="1">
    <location>
        <begin position="192"/>
        <end position="264"/>
    </location>
</feature>
<protein>
    <recommendedName>
        <fullName evidence="2">SANT domain-containing protein</fullName>
    </recommendedName>
</protein>
<name>A0ABD1Z6T4_9MARC</name>
<feature type="compositionally biased region" description="Low complexity" evidence="1">
    <location>
        <begin position="246"/>
        <end position="261"/>
    </location>
</feature>
<keyword evidence="4" id="KW-1185">Reference proteome</keyword>
<organism evidence="3 4">
    <name type="scientific">Riccia fluitans</name>
    <dbReference type="NCBI Taxonomy" id="41844"/>
    <lineage>
        <taxon>Eukaryota</taxon>
        <taxon>Viridiplantae</taxon>
        <taxon>Streptophyta</taxon>
        <taxon>Embryophyta</taxon>
        <taxon>Marchantiophyta</taxon>
        <taxon>Marchantiopsida</taxon>
        <taxon>Marchantiidae</taxon>
        <taxon>Marchantiales</taxon>
        <taxon>Ricciaceae</taxon>
        <taxon>Riccia</taxon>
    </lineage>
</organism>
<dbReference type="Proteomes" id="UP001605036">
    <property type="component" value="Unassembled WGS sequence"/>
</dbReference>
<dbReference type="PROSITE" id="PS51293">
    <property type="entry name" value="SANT"/>
    <property type="match status" value="1"/>
</dbReference>
<feature type="region of interest" description="Disordered" evidence="1">
    <location>
        <begin position="1"/>
        <end position="148"/>
    </location>
</feature>
<feature type="compositionally biased region" description="Basic and acidic residues" evidence="1">
    <location>
        <begin position="350"/>
        <end position="380"/>
    </location>
</feature>
<dbReference type="PANTHER" id="PTHR22929">
    <property type="entry name" value="RNA POLYMERASE III TRANSCRIPTION INITIATION FACTOR B"/>
    <property type="match status" value="1"/>
</dbReference>
<dbReference type="SUPFAM" id="SSF46689">
    <property type="entry name" value="Homeodomain-like"/>
    <property type="match status" value="1"/>
</dbReference>
<feature type="compositionally biased region" description="Polar residues" evidence="1">
    <location>
        <begin position="127"/>
        <end position="148"/>
    </location>
</feature>
<dbReference type="PANTHER" id="PTHR22929:SF0">
    <property type="entry name" value="TRANSCRIPTION FACTOR TFIIIB COMPONENT B'' HOMOLOG"/>
    <property type="match status" value="1"/>
</dbReference>
<feature type="domain" description="SANT" evidence="2">
    <location>
        <begin position="439"/>
        <end position="490"/>
    </location>
</feature>
<gene>
    <name evidence="3" type="ORF">R1flu_011083</name>
</gene>
<dbReference type="InterPro" id="IPR039467">
    <property type="entry name" value="TFIIIB_B''_Myb"/>
</dbReference>
<dbReference type="SMART" id="SM00717">
    <property type="entry name" value="SANT"/>
    <property type="match status" value="1"/>
</dbReference>
<dbReference type="CDD" id="cd00167">
    <property type="entry name" value="SANT"/>
    <property type="match status" value="1"/>
</dbReference>
<dbReference type="EMBL" id="JBHFFA010000002">
    <property type="protein sequence ID" value="KAL2643496.1"/>
    <property type="molecule type" value="Genomic_DNA"/>
</dbReference>
<dbReference type="Gene3D" id="1.10.10.60">
    <property type="entry name" value="Homeodomain-like"/>
    <property type="match status" value="1"/>
</dbReference>
<evidence type="ECO:0000313" key="3">
    <source>
        <dbReference type="EMBL" id="KAL2643496.1"/>
    </source>
</evidence>
<feature type="compositionally biased region" description="Basic residues" evidence="1">
    <location>
        <begin position="234"/>
        <end position="245"/>
    </location>
</feature>
<feature type="region of interest" description="Disordered" evidence="1">
    <location>
        <begin position="350"/>
        <end position="383"/>
    </location>
</feature>
<reference evidence="3 4" key="1">
    <citation type="submission" date="2024-09" db="EMBL/GenBank/DDBJ databases">
        <title>Chromosome-scale assembly of Riccia fluitans.</title>
        <authorList>
            <person name="Paukszto L."/>
            <person name="Sawicki J."/>
            <person name="Karawczyk K."/>
            <person name="Piernik-Szablinska J."/>
            <person name="Szczecinska M."/>
            <person name="Mazdziarz M."/>
        </authorList>
    </citation>
    <scope>NUCLEOTIDE SEQUENCE [LARGE SCALE GENOMIC DNA]</scope>
    <source>
        <strain evidence="3">Rf_01</strain>
        <tissue evidence="3">Aerial parts of the thallus</tissue>
    </source>
</reference>
<evidence type="ECO:0000313" key="4">
    <source>
        <dbReference type="Proteomes" id="UP001605036"/>
    </source>
</evidence>
<sequence>MSMLSSLDALEASGSASVPRSGVFQPKVKARARKGGVREEGASGAAVKAPQAALVAAKTSASPAASKENVPDVSQTSAEEVEPQLPCVKAAEAVTPNDRDSALNRPQDIRGTSPVTDYAVLEKAKVASSQSVPVESAQADVSTPSAQTDSIIAGIPSENHESDSDFTKKSCIATQEFLKPVAVRSTFPVPLQVPYTENEEGLQEQAPLSGEPSTHPPGDQEGEPTVRVEPSTTKKLKYNARKSKKQPVAPAAPVVPGASSKEAVDDEFEETLVALDDNVFASLAMQEEGPVTRGRKGKRSFPHSTSRPKGPDKDAANASKRPKASRLDCDLSNPSALPLREVIRRAENIERKKAKEEMAKKSLSDKSKPKEKEAAREPTPPRDVLSLAPQVQVINGRIVVNEQSLTVGAYATTAQDLDQYTRVEEKSSRLNYHSYLNRNMSERWKAEETDLFYRAIREFGTDFDLIKNLFPTRTRRQIKAKYKKEETANPRRMADALTYRPRDQSHYEEMLSRMNMDNQIQDTSDPFGSILAYTVKRAEEKSEPQENAEAGDTQTEEEEIERSRHLTLPITDTVCLVGHELRG</sequence>
<dbReference type="InterPro" id="IPR017884">
    <property type="entry name" value="SANT_dom"/>
</dbReference>
<proteinExistence type="predicted"/>
<dbReference type="InterPro" id="IPR009057">
    <property type="entry name" value="Homeodomain-like_sf"/>
</dbReference>
<feature type="region of interest" description="Disordered" evidence="1">
    <location>
        <begin position="285"/>
        <end position="333"/>
    </location>
</feature>
<evidence type="ECO:0000256" key="1">
    <source>
        <dbReference type="SAM" id="MobiDB-lite"/>
    </source>
</evidence>